<feature type="transmembrane region" description="Helical" evidence="10">
    <location>
        <begin position="285"/>
        <end position="306"/>
    </location>
</feature>
<reference evidence="11" key="1">
    <citation type="submission" date="2021-12" db="EMBL/GenBank/DDBJ databases">
        <authorList>
            <person name="King R."/>
        </authorList>
    </citation>
    <scope>NUCLEOTIDE SEQUENCE</scope>
</reference>
<accession>A0ABN8B2R5</accession>
<keyword evidence="9 10" id="KW-0807">Transducer</keyword>
<keyword evidence="5 10" id="KW-0552">Olfaction</keyword>
<keyword evidence="2" id="KW-1003">Cell membrane</keyword>
<protein>
    <recommendedName>
        <fullName evidence="10">Odorant receptor</fullName>
    </recommendedName>
</protein>
<evidence type="ECO:0000256" key="6">
    <source>
        <dbReference type="ARBA" id="ARBA00022989"/>
    </source>
</evidence>
<evidence type="ECO:0000256" key="9">
    <source>
        <dbReference type="ARBA" id="ARBA00023224"/>
    </source>
</evidence>
<evidence type="ECO:0000256" key="2">
    <source>
        <dbReference type="ARBA" id="ARBA00022475"/>
    </source>
</evidence>
<dbReference type="Pfam" id="PF02949">
    <property type="entry name" value="7tm_6"/>
    <property type="match status" value="1"/>
</dbReference>
<evidence type="ECO:0000256" key="1">
    <source>
        <dbReference type="ARBA" id="ARBA00004651"/>
    </source>
</evidence>
<dbReference type="PANTHER" id="PTHR21137">
    <property type="entry name" value="ODORANT RECEPTOR"/>
    <property type="match status" value="1"/>
</dbReference>
<evidence type="ECO:0000256" key="10">
    <source>
        <dbReference type="RuleBase" id="RU351113"/>
    </source>
</evidence>
<evidence type="ECO:0000256" key="4">
    <source>
        <dbReference type="ARBA" id="ARBA00022692"/>
    </source>
</evidence>
<evidence type="ECO:0000313" key="11">
    <source>
        <dbReference type="EMBL" id="CAH0403343.1"/>
    </source>
</evidence>
<organism evidence="11 12">
    <name type="scientific">Chilo suppressalis</name>
    <name type="common">Asiatic rice borer moth</name>
    <dbReference type="NCBI Taxonomy" id="168631"/>
    <lineage>
        <taxon>Eukaryota</taxon>
        <taxon>Metazoa</taxon>
        <taxon>Ecdysozoa</taxon>
        <taxon>Arthropoda</taxon>
        <taxon>Hexapoda</taxon>
        <taxon>Insecta</taxon>
        <taxon>Pterygota</taxon>
        <taxon>Neoptera</taxon>
        <taxon>Endopterygota</taxon>
        <taxon>Lepidoptera</taxon>
        <taxon>Glossata</taxon>
        <taxon>Ditrysia</taxon>
        <taxon>Pyraloidea</taxon>
        <taxon>Crambidae</taxon>
        <taxon>Crambinae</taxon>
        <taxon>Chilo</taxon>
    </lineage>
</organism>
<keyword evidence="8 10" id="KW-0675">Receptor</keyword>
<keyword evidence="7 10" id="KW-0472">Membrane</keyword>
<comment type="similarity">
    <text evidence="10">Belongs to the insect chemoreceptor superfamily. Heteromeric odorant receptor channel (TC 1.A.69) family.</text>
</comment>
<feature type="transmembrane region" description="Helical" evidence="10">
    <location>
        <begin position="188"/>
        <end position="209"/>
    </location>
</feature>
<evidence type="ECO:0000256" key="3">
    <source>
        <dbReference type="ARBA" id="ARBA00022606"/>
    </source>
</evidence>
<evidence type="ECO:0000256" key="5">
    <source>
        <dbReference type="ARBA" id="ARBA00022725"/>
    </source>
</evidence>
<keyword evidence="3 10" id="KW-0716">Sensory transduction</keyword>
<comment type="subcellular location">
    <subcellularLocation>
        <location evidence="1 10">Cell membrane</location>
        <topology evidence="1 10">Multi-pass membrane protein</topology>
    </subcellularLocation>
</comment>
<sequence>MDETLYVFHRIFSMAGVSIYAKKNWISKAWLGLLIFNAICGVLCFVFTTGFVVTNTTDIEIFIRGSCIWSSGVPMAITFVLCLIYRFELRGFLEEMAFKDEMQAMPLIQHVNSLTEGNLLYELKELVRMSQMKLANFSRIFLKVYIMSVLVIATLYPWSSIYEMCVTEDDTLRLIGFDMWFPWSLDDISVYVMSFLFNVYLGCLCSIAYPGLQTTIVLFLGQLIRQLRILNFILLNLSDLVDEIVGDQNHNDIWQEVCNSLLCQCVDHYVKLKSFSNRINLTFHFYYLALLLMATVLVCMCSVKIAISDKLALDTMKYYMHGFCFIMMVLLLCTLGQQVNNECEKLEESVTNKWYLYNKNLKVNIQIFKMALDQRMPISIFGSATLSFPTFTWFIKTGTSFFTLVMSVLDN</sequence>
<feature type="transmembrane region" description="Helical" evidence="10">
    <location>
        <begin position="68"/>
        <end position="87"/>
    </location>
</feature>
<name>A0ABN8B2R5_CHISP</name>
<dbReference type="EMBL" id="OU963916">
    <property type="protein sequence ID" value="CAH0403343.1"/>
    <property type="molecule type" value="Genomic_DNA"/>
</dbReference>
<dbReference type="InterPro" id="IPR004117">
    <property type="entry name" value="7tm6_olfct_rcpt"/>
</dbReference>
<proteinExistence type="inferred from homology"/>
<comment type="caution">
    <text evidence="10">Lacks conserved residue(s) required for the propagation of feature annotation.</text>
</comment>
<evidence type="ECO:0000256" key="8">
    <source>
        <dbReference type="ARBA" id="ARBA00023170"/>
    </source>
</evidence>
<dbReference type="Proteomes" id="UP001153292">
    <property type="component" value="Chromosome 23"/>
</dbReference>
<evidence type="ECO:0000313" key="12">
    <source>
        <dbReference type="Proteomes" id="UP001153292"/>
    </source>
</evidence>
<feature type="transmembrane region" description="Helical" evidence="10">
    <location>
        <begin position="29"/>
        <end position="48"/>
    </location>
</feature>
<feature type="transmembrane region" description="Helical" evidence="10">
    <location>
        <begin position="318"/>
        <end position="337"/>
    </location>
</feature>
<dbReference type="PANTHER" id="PTHR21137:SF35">
    <property type="entry name" value="ODORANT RECEPTOR 19A-RELATED"/>
    <property type="match status" value="1"/>
</dbReference>
<gene>
    <name evidence="11" type="ORF">CHILSU_LOCUS6613</name>
</gene>
<keyword evidence="12" id="KW-1185">Reference proteome</keyword>
<keyword evidence="4 10" id="KW-0812">Transmembrane</keyword>
<feature type="transmembrane region" description="Helical" evidence="10">
    <location>
        <begin position="140"/>
        <end position="158"/>
    </location>
</feature>
<evidence type="ECO:0000256" key="7">
    <source>
        <dbReference type="ARBA" id="ARBA00023136"/>
    </source>
</evidence>
<keyword evidence="6 10" id="KW-1133">Transmembrane helix</keyword>